<organism evidence="2 3">
    <name type="scientific">Oedothorax gibbosus</name>
    <dbReference type="NCBI Taxonomy" id="931172"/>
    <lineage>
        <taxon>Eukaryota</taxon>
        <taxon>Metazoa</taxon>
        <taxon>Ecdysozoa</taxon>
        <taxon>Arthropoda</taxon>
        <taxon>Chelicerata</taxon>
        <taxon>Arachnida</taxon>
        <taxon>Araneae</taxon>
        <taxon>Araneomorphae</taxon>
        <taxon>Entelegynae</taxon>
        <taxon>Araneoidea</taxon>
        <taxon>Linyphiidae</taxon>
        <taxon>Erigoninae</taxon>
        <taxon>Oedothorax</taxon>
    </lineage>
</organism>
<feature type="region of interest" description="Disordered" evidence="1">
    <location>
        <begin position="1"/>
        <end position="40"/>
    </location>
</feature>
<comment type="caution">
    <text evidence="2">The sequence shown here is derived from an EMBL/GenBank/DDBJ whole genome shotgun (WGS) entry which is preliminary data.</text>
</comment>
<dbReference type="AlphaFoldDB" id="A0AAV6UJF8"/>
<reference evidence="2 3" key="1">
    <citation type="journal article" date="2022" name="Nat. Ecol. Evol.">
        <title>A masculinizing supergene underlies an exaggerated male reproductive morph in a spider.</title>
        <authorList>
            <person name="Hendrickx F."/>
            <person name="De Corte Z."/>
            <person name="Sonet G."/>
            <person name="Van Belleghem S.M."/>
            <person name="Kostlbacher S."/>
            <person name="Vangestel C."/>
        </authorList>
    </citation>
    <scope>NUCLEOTIDE SEQUENCE [LARGE SCALE GENOMIC DNA]</scope>
    <source>
        <strain evidence="2">W744_W776</strain>
    </source>
</reference>
<accession>A0AAV6UJF8</accession>
<evidence type="ECO:0000313" key="2">
    <source>
        <dbReference type="EMBL" id="KAG8184377.1"/>
    </source>
</evidence>
<sequence length="87" mass="9205">MKTFIPLATPPVASRTRGKTVPQDPPVIPQDPPVMPLGATQSPSVVVEIPEPPMDYVFLDIPEPPMDPVPVPSTQTDSTPPGPKSSP</sequence>
<dbReference type="EMBL" id="JAFNEN010000375">
    <property type="protein sequence ID" value="KAG8184377.1"/>
    <property type="molecule type" value="Genomic_DNA"/>
</dbReference>
<feature type="compositionally biased region" description="Pro residues" evidence="1">
    <location>
        <begin position="62"/>
        <end position="71"/>
    </location>
</feature>
<feature type="compositionally biased region" description="Pro residues" evidence="1">
    <location>
        <begin position="23"/>
        <end position="35"/>
    </location>
</feature>
<name>A0AAV6UJF8_9ARAC</name>
<gene>
    <name evidence="2" type="ORF">JTE90_006780</name>
</gene>
<evidence type="ECO:0000256" key="1">
    <source>
        <dbReference type="SAM" id="MobiDB-lite"/>
    </source>
</evidence>
<proteinExistence type="predicted"/>
<feature type="region of interest" description="Disordered" evidence="1">
    <location>
        <begin position="61"/>
        <end position="87"/>
    </location>
</feature>
<protein>
    <submittedName>
        <fullName evidence="2">Uncharacterized protein</fullName>
    </submittedName>
</protein>
<dbReference type="Proteomes" id="UP000827092">
    <property type="component" value="Unassembled WGS sequence"/>
</dbReference>
<evidence type="ECO:0000313" key="3">
    <source>
        <dbReference type="Proteomes" id="UP000827092"/>
    </source>
</evidence>
<keyword evidence="3" id="KW-1185">Reference proteome</keyword>